<feature type="region of interest" description="Disordered" evidence="1">
    <location>
        <begin position="63"/>
        <end position="99"/>
    </location>
</feature>
<protein>
    <submittedName>
        <fullName evidence="2">Uncharacterized protein</fullName>
    </submittedName>
</protein>
<dbReference type="EMBL" id="QXFV01000573">
    <property type="protein sequence ID" value="KAE9033791.1"/>
    <property type="molecule type" value="Genomic_DNA"/>
</dbReference>
<proteinExistence type="predicted"/>
<sequence length="99" mass="10513">MGLRMAVYPRVVMGGGVTGATLRWPTLVWAATTAGFGIGTGPGIRPLDWYWFWEKLFGATPDGAAGTTHLPPSPPTRISRRGAGASHIKCDMAPPDPHD</sequence>
<comment type="caution">
    <text evidence="2">The sequence shown here is derived from an EMBL/GenBank/DDBJ whole genome shotgun (WGS) entry which is preliminary data.</text>
</comment>
<name>A0A6A3MLT5_9STRA</name>
<dbReference type="Proteomes" id="UP000434957">
    <property type="component" value="Unassembled WGS sequence"/>
</dbReference>
<organism evidence="2 4">
    <name type="scientific">Phytophthora rubi</name>
    <dbReference type="NCBI Taxonomy" id="129364"/>
    <lineage>
        <taxon>Eukaryota</taxon>
        <taxon>Sar</taxon>
        <taxon>Stramenopiles</taxon>
        <taxon>Oomycota</taxon>
        <taxon>Peronosporomycetes</taxon>
        <taxon>Peronosporales</taxon>
        <taxon>Peronosporaceae</taxon>
        <taxon>Phytophthora</taxon>
    </lineage>
</organism>
<keyword evidence="5" id="KW-1185">Reference proteome</keyword>
<evidence type="ECO:0000313" key="2">
    <source>
        <dbReference type="EMBL" id="KAE9033791.1"/>
    </source>
</evidence>
<dbReference type="Proteomes" id="UP000429607">
    <property type="component" value="Unassembled WGS sequence"/>
</dbReference>
<dbReference type="AlphaFoldDB" id="A0A6A3MLT5"/>
<dbReference type="EMBL" id="QXFT01000562">
    <property type="protein sequence ID" value="KAE9340713.1"/>
    <property type="molecule type" value="Genomic_DNA"/>
</dbReference>
<gene>
    <name evidence="2" type="ORF">PR001_g10015</name>
    <name evidence="3" type="ORF">PR003_g10356</name>
</gene>
<evidence type="ECO:0000256" key="1">
    <source>
        <dbReference type="SAM" id="MobiDB-lite"/>
    </source>
</evidence>
<accession>A0A6A3MLT5</accession>
<reference evidence="2 4" key="1">
    <citation type="submission" date="2018-09" db="EMBL/GenBank/DDBJ databases">
        <title>Genomic investigation of the strawberry pathogen Phytophthora fragariae indicates pathogenicity is determined by transcriptional variation in three key races.</title>
        <authorList>
            <person name="Adams T.M."/>
            <person name="Armitage A.D."/>
            <person name="Sobczyk M.K."/>
            <person name="Bates H.J."/>
            <person name="Dunwell J.M."/>
            <person name="Nellist C.F."/>
            <person name="Harrison R.J."/>
        </authorList>
    </citation>
    <scope>NUCLEOTIDE SEQUENCE [LARGE SCALE GENOMIC DNA]</scope>
    <source>
        <strain evidence="2 4">SCRP249</strain>
        <strain evidence="3 5">SCRP333</strain>
    </source>
</reference>
<evidence type="ECO:0000313" key="4">
    <source>
        <dbReference type="Proteomes" id="UP000429607"/>
    </source>
</evidence>
<evidence type="ECO:0000313" key="5">
    <source>
        <dbReference type="Proteomes" id="UP000434957"/>
    </source>
</evidence>
<evidence type="ECO:0000313" key="3">
    <source>
        <dbReference type="EMBL" id="KAE9340713.1"/>
    </source>
</evidence>